<evidence type="ECO:0000256" key="1">
    <source>
        <dbReference type="SAM" id="Phobius"/>
    </source>
</evidence>
<accession>A0A9W4CPB2</accession>
<keyword evidence="1" id="KW-0472">Membrane</keyword>
<feature type="transmembrane region" description="Helical" evidence="1">
    <location>
        <begin position="6"/>
        <end position="29"/>
    </location>
</feature>
<reference evidence="2" key="1">
    <citation type="submission" date="2020-09" db="EMBL/GenBank/DDBJ databases">
        <authorList>
            <person name="Blom J."/>
        </authorList>
    </citation>
    <scope>NUCLEOTIDE SEQUENCE</scope>
    <source>
        <strain evidence="2">No.713</strain>
    </source>
</reference>
<feature type="transmembrane region" description="Helical" evidence="1">
    <location>
        <begin position="71"/>
        <end position="92"/>
    </location>
</feature>
<organism evidence="2 3">
    <name type="scientific">Planktothrix pseudagardhii</name>
    <dbReference type="NCBI Taxonomy" id="132604"/>
    <lineage>
        <taxon>Bacteria</taxon>
        <taxon>Bacillati</taxon>
        <taxon>Cyanobacteriota</taxon>
        <taxon>Cyanophyceae</taxon>
        <taxon>Oscillatoriophycideae</taxon>
        <taxon>Oscillatoriales</taxon>
        <taxon>Microcoleaceae</taxon>
        <taxon>Planktothrix</taxon>
    </lineage>
</organism>
<dbReference type="AlphaFoldDB" id="A0A9W4CPB2"/>
<feature type="transmembrane region" description="Helical" evidence="1">
    <location>
        <begin position="36"/>
        <end position="59"/>
    </location>
</feature>
<gene>
    <name evidence="2" type="ORF">NO713_03567</name>
</gene>
<keyword evidence="3" id="KW-1185">Reference proteome</keyword>
<keyword evidence="1" id="KW-1133">Transmembrane helix</keyword>
<evidence type="ECO:0000313" key="2">
    <source>
        <dbReference type="EMBL" id="CAD5966950.1"/>
    </source>
</evidence>
<name>A0A9W4CPB2_9CYAN</name>
<dbReference type="EMBL" id="LR882967">
    <property type="protein sequence ID" value="CAD5966950.1"/>
    <property type="molecule type" value="Genomic_DNA"/>
</dbReference>
<protein>
    <submittedName>
        <fullName evidence="2">Diguanylate cyclase</fullName>
    </submittedName>
</protein>
<sequence>MSLDISTMSVMVSAASILQSITLIFFFFLAKQYQGIGIYAIGTVLSAIGFLIFPIRPLFINQETILLNLRFLGNSLIVFSQILYTIGIIKFLNQKINSFKLFIKPSKMVEIRLLKLKKFRLKILALELKLL</sequence>
<proteinExistence type="predicted"/>
<evidence type="ECO:0000313" key="3">
    <source>
        <dbReference type="Proteomes" id="UP001153719"/>
    </source>
</evidence>
<dbReference type="RefSeq" id="WP_254174310.1">
    <property type="nucleotide sequence ID" value="NZ_LR882967.1"/>
</dbReference>
<dbReference type="Proteomes" id="UP001153719">
    <property type="component" value="Chromosome"/>
</dbReference>
<dbReference type="KEGG" id="ppsu:NO713_03567"/>
<keyword evidence="1" id="KW-0812">Transmembrane</keyword>